<accession>A0AAN9ASD9</accession>
<feature type="compositionally biased region" description="Basic and acidic residues" evidence="8">
    <location>
        <begin position="123"/>
        <end position="145"/>
    </location>
</feature>
<dbReference type="Proteomes" id="UP001374579">
    <property type="component" value="Unassembled WGS sequence"/>
</dbReference>
<dbReference type="InterPro" id="IPR012936">
    <property type="entry name" value="Erv_C"/>
</dbReference>
<evidence type="ECO:0000256" key="7">
    <source>
        <dbReference type="ARBA" id="ARBA00040493"/>
    </source>
</evidence>
<evidence type="ECO:0000256" key="6">
    <source>
        <dbReference type="ARBA" id="ARBA00023136"/>
    </source>
</evidence>
<dbReference type="InterPro" id="IPR045888">
    <property type="entry name" value="Erv"/>
</dbReference>
<comment type="subcellular location">
    <subcellularLocation>
        <location evidence="2">Endoplasmic reticulum-Golgi intermediate compartment membrane</location>
        <topology evidence="2">Multi-pass membrane protein</topology>
    </subcellularLocation>
    <subcellularLocation>
        <location evidence="1">Golgi apparatus</location>
        <location evidence="1">cis-Golgi network membrane</location>
        <topology evidence="1">Multi-pass membrane protein</topology>
    </subcellularLocation>
</comment>
<dbReference type="InterPro" id="IPR039542">
    <property type="entry name" value="Erv_N"/>
</dbReference>
<dbReference type="Pfam" id="PF07970">
    <property type="entry name" value="COPIIcoated_ERV"/>
    <property type="match status" value="1"/>
</dbReference>
<dbReference type="PANTHER" id="PTHR10984">
    <property type="entry name" value="ENDOPLASMIC RETICULUM-GOLGI INTERMEDIATE COMPARTMENT PROTEIN"/>
    <property type="match status" value="1"/>
</dbReference>
<evidence type="ECO:0000256" key="1">
    <source>
        <dbReference type="ARBA" id="ARBA00004257"/>
    </source>
</evidence>
<evidence type="ECO:0000259" key="11">
    <source>
        <dbReference type="Pfam" id="PF13850"/>
    </source>
</evidence>
<keyword evidence="6 9" id="KW-0472">Membrane</keyword>
<organism evidence="12 13">
    <name type="scientific">Littorina saxatilis</name>
    <dbReference type="NCBI Taxonomy" id="31220"/>
    <lineage>
        <taxon>Eukaryota</taxon>
        <taxon>Metazoa</taxon>
        <taxon>Spiralia</taxon>
        <taxon>Lophotrochozoa</taxon>
        <taxon>Mollusca</taxon>
        <taxon>Gastropoda</taxon>
        <taxon>Caenogastropoda</taxon>
        <taxon>Littorinimorpha</taxon>
        <taxon>Littorinoidea</taxon>
        <taxon>Littorinidae</taxon>
        <taxon>Littorina</taxon>
    </lineage>
</organism>
<dbReference type="GO" id="GO:0006890">
    <property type="term" value="P:retrograde vesicle-mediated transport, Golgi to endoplasmic reticulum"/>
    <property type="evidence" value="ECO:0007669"/>
    <property type="project" value="TreeGrafter"/>
</dbReference>
<evidence type="ECO:0000256" key="2">
    <source>
        <dbReference type="ARBA" id="ARBA00004457"/>
    </source>
</evidence>
<gene>
    <name evidence="12" type="ORF">V1264_009776</name>
</gene>
<keyword evidence="4 9" id="KW-0812">Transmembrane</keyword>
<dbReference type="GO" id="GO:0005789">
    <property type="term" value="C:endoplasmic reticulum membrane"/>
    <property type="evidence" value="ECO:0007669"/>
    <property type="project" value="TreeGrafter"/>
</dbReference>
<dbReference type="GO" id="GO:0033116">
    <property type="term" value="C:endoplasmic reticulum-Golgi intermediate compartment membrane"/>
    <property type="evidence" value="ECO:0007669"/>
    <property type="project" value="UniProtKB-SubCell"/>
</dbReference>
<evidence type="ECO:0000259" key="10">
    <source>
        <dbReference type="Pfam" id="PF07970"/>
    </source>
</evidence>
<proteinExistence type="inferred from homology"/>
<dbReference type="GO" id="GO:0030134">
    <property type="term" value="C:COPII-coated ER to Golgi transport vesicle"/>
    <property type="evidence" value="ECO:0007669"/>
    <property type="project" value="TreeGrafter"/>
</dbReference>
<evidence type="ECO:0000313" key="13">
    <source>
        <dbReference type="Proteomes" id="UP001374579"/>
    </source>
</evidence>
<sequence length="258" mass="29409">MQIRDVYDRLRQFDAYPKTLEDFRVKTFGGAIVTLVAAVLMVVLFVSELNYYLTKEVHPELFVDTSRGQKLRINIDITFAHLPCGYLSIDAMDVSGEQQIDVDTNLLKQRLDASGEPLSESPQEEKLVTNKPAEEEKKEEKEETKEVLDPNRCESCYGAENDEKKCCNNCEDVREAYRKKGWAFNDPESIAQCKREGWSEKMQAQKNEGCRAYGYLEVNKVAGNFHFAPGKSFQQHHVHGESNPFDISATCCLDTSMQ</sequence>
<feature type="region of interest" description="Disordered" evidence="8">
    <location>
        <begin position="113"/>
        <end position="145"/>
    </location>
</feature>
<keyword evidence="5 9" id="KW-1133">Transmembrane helix</keyword>
<feature type="domain" description="Endoplasmic reticulum vesicle transporter C-terminal" evidence="10">
    <location>
        <begin position="156"/>
        <end position="240"/>
    </location>
</feature>
<dbReference type="Pfam" id="PF13850">
    <property type="entry name" value="ERGIC_N"/>
    <property type="match status" value="1"/>
</dbReference>
<reference evidence="12 13" key="1">
    <citation type="submission" date="2024-02" db="EMBL/GenBank/DDBJ databases">
        <title>Chromosome-scale genome assembly of the rough periwinkle Littorina saxatilis.</title>
        <authorList>
            <person name="De Jode A."/>
            <person name="Faria R."/>
            <person name="Formenti G."/>
            <person name="Sims Y."/>
            <person name="Smith T.P."/>
            <person name="Tracey A."/>
            <person name="Wood J.M.D."/>
            <person name="Zagrodzka Z.B."/>
            <person name="Johannesson K."/>
            <person name="Butlin R.K."/>
            <person name="Leder E.H."/>
        </authorList>
    </citation>
    <scope>NUCLEOTIDE SEQUENCE [LARGE SCALE GENOMIC DNA]</scope>
    <source>
        <strain evidence="12">Snail1</strain>
        <tissue evidence="12">Muscle</tissue>
    </source>
</reference>
<evidence type="ECO:0000256" key="8">
    <source>
        <dbReference type="SAM" id="MobiDB-lite"/>
    </source>
</evidence>
<dbReference type="EMBL" id="JBAMIC010000022">
    <property type="protein sequence ID" value="KAK7092187.1"/>
    <property type="molecule type" value="Genomic_DNA"/>
</dbReference>
<dbReference type="AlphaFoldDB" id="A0AAN9ASD9"/>
<protein>
    <recommendedName>
        <fullName evidence="7">Endoplasmic reticulum-Golgi intermediate compartment protein 3</fullName>
    </recommendedName>
</protein>
<dbReference type="GO" id="GO:0000139">
    <property type="term" value="C:Golgi membrane"/>
    <property type="evidence" value="ECO:0007669"/>
    <property type="project" value="TreeGrafter"/>
</dbReference>
<keyword evidence="13" id="KW-1185">Reference proteome</keyword>
<evidence type="ECO:0000256" key="3">
    <source>
        <dbReference type="ARBA" id="ARBA00005648"/>
    </source>
</evidence>
<evidence type="ECO:0000313" key="12">
    <source>
        <dbReference type="EMBL" id="KAK7092187.1"/>
    </source>
</evidence>
<comment type="similarity">
    <text evidence="3">Belongs to the ERGIC family.</text>
</comment>
<comment type="caution">
    <text evidence="12">The sequence shown here is derived from an EMBL/GenBank/DDBJ whole genome shotgun (WGS) entry which is preliminary data.</text>
</comment>
<feature type="domain" description="Endoplasmic reticulum vesicle transporter N-terminal" evidence="11">
    <location>
        <begin position="10"/>
        <end position="99"/>
    </location>
</feature>
<dbReference type="PANTHER" id="PTHR10984:SF25">
    <property type="entry name" value="ENDOPLASMIC RETICULUM-GOLGI INTERMEDIATE COMPARTMENT PROTEIN 3"/>
    <property type="match status" value="1"/>
</dbReference>
<evidence type="ECO:0000256" key="4">
    <source>
        <dbReference type="ARBA" id="ARBA00022692"/>
    </source>
</evidence>
<evidence type="ECO:0000256" key="5">
    <source>
        <dbReference type="ARBA" id="ARBA00022989"/>
    </source>
</evidence>
<name>A0AAN9ASD9_9CAEN</name>
<evidence type="ECO:0000256" key="9">
    <source>
        <dbReference type="SAM" id="Phobius"/>
    </source>
</evidence>
<feature type="transmembrane region" description="Helical" evidence="9">
    <location>
        <begin position="27"/>
        <end position="46"/>
    </location>
</feature>
<dbReference type="GO" id="GO:0006888">
    <property type="term" value="P:endoplasmic reticulum to Golgi vesicle-mediated transport"/>
    <property type="evidence" value="ECO:0007669"/>
    <property type="project" value="TreeGrafter"/>
</dbReference>